<dbReference type="WBParaSite" id="Pan_g6387.t1">
    <property type="protein sequence ID" value="Pan_g6387.t1"/>
    <property type="gene ID" value="Pan_g6387"/>
</dbReference>
<dbReference type="AlphaFoldDB" id="A0A7E4W4X1"/>
<name>A0A7E4W4X1_PANRE</name>
<evidence type="ECO:0000313" key="1">
    <source>
        <dbReference type="Proteomes" id="UP000492821"/>
    </source>
</evidence>
<dbReference type="Proteomes" id="UP000492821">
    <property type="component" value="Unassembled WGS sequence"/>
</dbReference>
<reference evidence="1" key="1">
    <citation type="journal article" date="2013" name="Genetics">
        <title>The draft genome and transcriptome of Panagrellus redivivus are shaped by the harsh demands of a free-living lifestyle.</title>
        <authorList>
            <person name="Srinivasan J."/>
            <person name="Dillman A.R."/>
            <person name="Macchietto M.G."/>
            <person name="Heikkinen L."/>
            <person name="Lakso M."/>
            <person name="Fracchia K.M."/>
            <person name="Antoshechkin I."/>
            <person name="Mortazavi A."/>
            <person name="Wong G."/>
            <person name="Sternberg P.W."/>
        </authorList>
    </citation>
    <scope>NUCLEOTIDE SEQUENCE [LARGE SCALE GENOMIC DNA]</scope>
    <source>
        <strain evidence="1">MT8872</strain>
    </source>
</reference>
<reference evidence="2" key="2">
    <citation type="submission" date="2020-10" db="UniProtKB">
        <authorList>
            <consortium name="WormBaseParasite"/>
        </authorList>
    </citation>
    <scope>IDENTIFICATION</scope>
</reference>
<protein>
    <submittedName>
        <fullName evidence="2">PDZ domain-containing protein</fullName>
    </submittedName>
</protein>
<keyword evidence="1" id="KW-1185">Reference proteome</keyword>
<sequence>MDTCLSVNGMDAGELANATMEYVEFTNLVYTIVPNLDAPISLALKISIAERTLHYVEQQNALSACQNSKFSCHVICRCVLRHSQEMRIH</sequence>
<evidence type="ECO:0000313" key="2">
    <source>
        <dbReference type="WBParaSite" id="Pan_g6387.t1"/>
    </source>
</evidence>
<organism evidence="1 2">
    <name type="scientific">Panagrellus redivivus</name>
    <name type="common">Microworm</name>
    <dbReference type="NCBI Taxonomy" id="6233"/>
    <lineage>
        <taxon>Eukaryota</taxon>
        <taxon>Metazoa</taxon>
        <taxon>Ecdysozoa</taxon>
        <taxon>Nematoda</taxon>
        <taxon>Chromadorea</taxon>
        <taxon>Rhabditida</taxon>
        <taxon>Tylenchina</taxon>
        <taxon>Panagrolaimomorpha</taxon>
        <taxon>Panagrolaimoidea</taxon>
        <taxon>Panagrolaimidae</taxon>
        <taxon>Panagrellus</taxon>
    </lineage>
</organism>
<accession>A0A7E4W4X1</accession>
<proteinExistence type="predicted"/>